<protein>
    <submittedName>
        <fullName evidence="1">Uncharacterized protein</fullName>
    </submittedName>
</protein>
<reference evidence="2" key="1">
    <citation type="submission" date="2016-10" db="EMBL/GenBank/DDBJ databases">
        <authorList>
            <person name="Varghese N."/>
            <person name="Submissions S."/>
        </authorList>
    </citation>
    <scope>NUCLEOTIDE SEQUENCE [LARGE SCALE GENOMIC DNA]</scope>
    <source>
        <strain evidence="2">Jip14</strain>
    </source>
</reference>
<dbReference type="Proteomes" id="UP000198916">
    <property type="component" value="Unassembled WGS sequence"/>
</dbReference>
<proteinExistence type="predicted"/>
<accession>A0A1H7TTK1</accession>
<keyword evidence="2" id="KW-1185">Reference proteome</keyword>
<dbReference type="AlphaFoldDB" id="A0A1H7TTK1"/>
<evidence type="ECO:0000313" key="2">
    <source>
        <dbReference type="Proteomes" id="UP000198916"/>
    </source>
</evidence>
<evidence type="ECO:0000313" key="1">
    <source>
        <dbReference type="EMBL" id="SEL87973.1"/>
    </source>
</evidence>
<name>A0A1H7TTK1_9SPHI</name>
<dbReference type="STRING" id="332977.SAMN05421740_11273"/>
<gene>
    <name evidence="1" type="ORF">SAMN05421740_11273</name>
</gene>
<sequence>MISAPIDNMYSIKKLTVDQYVFESVAITVSKQKTSEFRNPLLAFKFISQDIALFDNSDYHFGKKGTAFEIPMETPSSVKEWRKKMGGFLVFDKEIKVNLSKFSNGICVISMLVFEPLTN</sequence>
<organism evidence="1 2">
    <name type="scientific">Parapedobacter koreensis</name>
    <dbReference type="NCBI Taxonomy" id="332977"/>
    <lineage>
        <taxon>Bacteria</taxon>
        <taxon>Pseudomonadati</taxon>
        <taxon>Bacteroidota</taxon>
        <taxon>Sphingobacteriia</taxon>
        <taxon>Sphingobacteriales</taxon>
        <taxon>Sphingobacteriaceae</taxon>
        <taxon>Parapedobacter</taxon>
    </lineage>
</organism>
<dbReference type="EMBL" id="FNZR01000012">
    <property type="protein sequence ID" value="SEL87973.1"/>
    <property type="molecule type" value="Genomic_DNA"/>
</dbReference>